<sequence>MSTLEYPSHHNSATKTEVDPQVRATNEEPLALQHDACHEGDPTILAEDSVVALRQINDAQAKTRNLPIEILSMIFELACPPNDINDRYGVWHPGFDTFRAEDTFHFILASVCYYWRAVVLSTPQLWTAITLRPNRPGLSIQNTISLLNLYFERAQPLPISIELDFQGGGIAELLADRDEPIEVSKGYLARLEPLKAAVLVEGASMIQHLTLIQAPTQWFRYVNGNLSRCTSVGVFDLMRLIEINDGGDNEEKKEDGESDKETNGENGEDAGSNEVTVKGDKDDFPGLDFSKLPRLERLDVAAAAIALHDFPFKLPNKGTITLRVKYKSRIIDELLRRYEIVLDTLIDSLKELMERIAPGALDRLNHS</sequence>
<dbReference type="AlphaFoldDB" id="A0A8H7F186"/>
<feature type="region of interest" description="Disordered" evidence="1">
    <location>
        <begin position="246"/>
        <end position="281"/>
    </location>
</feature>
<evidence type="ECO:0000256" key="1">
    <source>
        <dbReference type="SAM" id="MobiDB-lite"/>
    </source>
</evidence>
<evidence type="ECO:0008006" key="4">
    <source>
        <dbReference type="Google" id="ProtNLM"/>
    </source>
</evidence>
<dbReference type="Proteomes" id="UP000629468">
    <property type="component" value="Unassembled WGS sequence"/>
</dbReference>
<evidence type="ECO:0000313" key="2">
    <source>
        <dbReference type="EMBL" id="KAF7771790.1"/>
    </source>
</evidence>
<accession>A0A8H7F186</accession>
<dbReference type="EMBL" id="JABXXO010000008">
    <property type="protein sequence ID" value="KAF7771790.1"/>
    <property type="molecule type" value="Genomic_DNA"/>
</dbReference>
<comment type="caution">
    <text evidence="2">The sequence shown here is derived from an EMBL/GenBank/DDBJ whole genome shotgun (WGS) entry which is preliminary data.</text>
</comment>
<proteinExistence type="predicted"/>
<feature type="compositionally biased region" description="Basic and acidic residues" evidence="1">
    <location>
        <begin position="249"/>
        <end position="263"/>
    </location>
</feature>
<reference evidence="2 3" key="1">
    <citation type="journal article" name="Sci. Rep.">
        <title>Telomere-to-telomere assembled and centromere annotated genomes of the two main subspecies of the button mushroom Agaricus bisporus reveal especially polymorphic chromosome ends.</title>
        <authorList>
            <person name="Sonnenberg A.S.M."/>
            <person name="Sedaghat-Telgerd N."/>
            <person name="Lavrijssen B."/>
            <person name="Ohm R.A."/>
            <person name="Hendrickx P.M."/>
            <person name="Scholtmeijer K."/>
            <person name="Baars J.J.P."/>
            <person name="van Peer A."/>
        </authorList>
    </citation>
    <scope>NUCLEOTIDE SEQUENCE [LARGE SCALE GENOMIC DNA]</scope>
    <source>
        <strain evidence="2 3">H119_p4</strain>
    </source>
</reference>
<protein>
    <recommendedName>
        <fullName evidence="4">F-box domain-containing protein</fullName>
    </recommendedName>
</protein>
<evidence type="ECO:0000313" key="3">
    <source>
        <dbReference type="Proteomes" id="UP000629468"/>
    </source>
</evidence>
<name>A0A8H7F186_AGABI</name>
<gene>
    <name evidence="2" type="ORF">Agabi119p4_6101</name>
</gene>
<feature type="region of interest" description="Disordered" evidence="1">
    <location>
        <begin position="1"/>
        <end position="22"/>
    </location>
</feature>
<feature type="compositionally biased region" description="Polar residues" evidence="1">
    <location>
        <begin position="1"/>
        <end position="15"/>
    </location>
</feature>
<organism evidence="2 3">
    <name type="scientific">Agaricus bisporus var. burnettii</name>
    <dbReference type="NCBI Taxonomy" id="192524"/>
    <lineage>
        <taxon>Eukaryota</taxon>
        <taxon>Fungi</taxon>
        <taxon>Dikarya</taxon>
        <taxon>Basidiomycota</taxon>
        <taxon>Agaricomycotina</taxon>
        <taxon>Agaricomycetes</taxon>
        <taxon>Agaricomycetidae</taxon>
        <taxon>Agaricales</taxon>
        <taxon>Agaricineae</taxon>
        <taxon>Agaricaceae</taxon>
        <taxon>Agaricus</taxon>
    </lineage>
</organism>